<dbReference type="PANTHER" id="PTHR45858">
    <property type="entry name" value="FERM DOMAIN CONTAINING PROTEIN"/>
    <property type="match status" value="1"/>
</dbReference>
<evidence type="ECO:0000313" key="2">
    <source>
        <dbReference type="EMBL" id="VDM20622.1"/>
    </source>
</evidence>
<feature type="non-terminal residue" evidence="2">
    <location>
        <position position="1"/>
    </location>
</feature>
<gene>
    <name evidence="2" type="ORF">WBA_LOCUS11407</name>
</gene>
<sequence>RFICQGWLCKWTKRGFIPHAIILFNDALLFAYRSQTDGFIRNAFLPLRAMTVEEGDALHVVTDSTICLTIKAVNRTFLLSSDCIRMRDLWLEELTKAIQNAKHSNIEELPQTETFVITEGSLNDKFTYNHNIWEKYEPTSSAFGTKIITNVPYSTLDVCWHRHAILGINAIITAPANQMSGYLLRKFRNSAGWQKFWVVHANFALTFFRSHQEREAVAVLPIINYHISLPQLNDKIDYDNVFKLSYNTHCYFFRADSLYAFSKWCECIRESTINSSPLNFIANYPST</sequence>
<dbReference type="OMA" id="TIMAREW"/>
<dbReference type="CDD" id="cd13235">
    <property type="entry name" value="PH2_FARP1-like"/>
    <property type="match status" value="1"/>
</dbReference>
<evidence type="ECO:0000259" key="1">
    <source>
        <dbReference type="PROSITE" id="PS50003"/>
    </source>
</evidence>
<organism evidence="2 3">
    <name type="scientific">Wuchereria bancrofti</name>
    <dbReference type="NCBI Taxonomy" id="6293"/>
    <lineage>
        <taxon>Eukaryota</taxon>
        <taxon>Metazoa</taxon>
        <taxon>Ecdysozoa</taxon>
        <taxon>Nematoda</taxon>
        <taxon>Chromadorea</taxon>
        <taxon>Rhabditida</taxon>
        <taxon>Spirurina</taxon>
        <taxon>Spiruromorpha</taxon>
        <taxon>Filarioidea</taxon>
        <taxon>Onchocercidae</taxon>
        <taxon>Wuchereria</taxon>
    </lineage>
</organism>
<protein>
    <recommendedName>
        <fullName evidence="1">PH domain-containing protein</fullName>
    </recommendedName>
</protein>
<dbReference type="Pfam" id="PF00169">
    <property type="entry name" value="PH"/>
    <property type="match status" value="1"/>
</dbReference>
<proteinExistence type="predicted"/>
<accession>A0A3P7GDS2</accession>
<dbReference type="SMART" id="SM00233">
    <property type="entry name" value="PH"/>
    <property type="match status" value="2"/>
</dbReference>
<dbReference type="Gene3D" id="2.30.29.30">
    <property type="entry name" value="Pleckstrin-homology domain (PH domain)/Phosphotyrosine-binding domain (PTB)"/>
    <property type="match status" value="2"/>
</dbReference>
<dbReference type="InParanoid" id="A0A3P7GDS2"/>
<evidence type="ECO:0000313" key="3">
    <source>
        <dbReference type="Proteomes" id="UP000270924"/>
    </source>
</evidence>
<feature type="domain" description="PH" evidence="1">
    <location>
        <begin position="176"/>
        <end position="273"/>
    </location>
</feature>
<feature type="domain" description="PH" evidence="1">
    <location>
        <begin position="1"/>
        <end position="99"/>
    </location>
</feature>
<dbReference type="Proteomes" id="UP000270924">
    <property type="component" value="Unassembled WGS sequence"/>
</dbReference>
<dbReference type="GO" id="GO:0005085">
    <property type="term" value="F:guanyl-nucleotide exchange factor activity"/>
    <property type="evidence" value="ECO:0007669"/>
    <property type="project" value="TreeGrafter"/>
</dbReference>
<dbReference type="SUPFAM" id="SSF50729">
    <property type="entry name" value="PH domain-like"/>
    <property type="match status" value="2"/>
</dbReference>
<name>A0A3P7GDS2_WUCBA</name>
<dbReference type="OrthoDB" id="5855761at2759"/>
<dbReference type="InterPro" id="IPR011993">
    <property type="entry name" value="PH-like_dom_sf"/>
</dbReference>
<dbReference type="InterPro" id="IPR051835">
    <property type="entry name" value="RAC1-GEF"/>
</dbReference>
<dbReference type="InterPro" id="IPR001849">
    <property type="entry name" value="PH_domain"/>
</dbReference>
<reference evidence="2 3" key="1">
    <citation type="submission" date="2018-11" db="EMBL/GenBank/DDBJ databases">
        <authorList>
            <consortium name="Pathogen Informatics"/>
        </authorList>
    </citation>
    <scope>NUCLEOTIDE SEQUENCE [LARGE SCALE GENOMIC DNA]</scope>
</reference>
<dbReference type="PROSITE" id="PS50003">
    <property type="entry name" value="PH_DOMAIN"/>
    <property type="match status" value="2"/>
</dbReference>
<keyword evidence="3" id="KW-1185">Reference proteome</keyword>
<dbReference type="AlphaFoldDB" id="A0A3P7GDS2"/>
<dbReference type="PANTHER" id="PTHR45858:SF1">
    <property type="entry name" value="FERM DOMAIN-CONTAINING PROTEIN 7"/>
    <property type="match status" value="1"/>
</dbReference>
<dbReference type="EMBL" id="UYWW01012342">
    <property type="protein sequence ID" value="VDM20622.1"/>
    <property type="molecule type" value="Genomic_DNA"/>
</dbReference>